<dbReference type="Proteomes" id="UP000694924">
    <property type="component" value="Unplaced"/>
</dbReference>
<reference evidence="2" key="1">
    <citation type="submission" date="2025-08" db="UniProtKB">
        <authorList>
            <consortium name="RefSeq"/>
        </authorList>
    </citation>
    <scope>IDENTIFICATION</scope>
    <source>
        <tissue evidence="2">Whole body</tissue>
    </source>
</reference>
<dbReference type="GeneID" id="107070704"/>
<sequence>MLKTLEMNKQHNLNYEDRLKFLIAIMTENYENAMKIGTTVLKQNPNDLRVSKILSAVKDKIAVNSLAESVASDSDEDIISNEVNMQINIDTNDLDFDMNDEKKNSIDTKQNYQKLKSVPSSSQNLSDCIKKYLLSRIGMEKKSESFVFQEKMYRVIPMKINRN</sequence>
<evidence type="ECO:0000313" key="2">
    <source>
        <dbReference type="RefSeq" id="XP_015184627.1"/>
    </source>
</evidence>
<accession>A0ABM1IWP0</accession>
<evidence type="ECO:0000313" key="1">
    <source>
        <dbReference type="Proteomes" id="UP000694924"/>
    </source>
</evidence>
<proteinExistence type="predicted"/>
<protein>
    <submittedName>
        <fullName evidence="2">Uncharacterized protein LOC107070704</fullName>
    </submittedName>
</protein>
<gene>
    <name evidence="2" type="primary">LOC107070704</name>
</gene>
<organism evidence="1 2">
    <name type="scientific">Polistes dominula</name>
    <name type="common">European paper wasp</name>
    <name type="synonym">Vespa dominula</name>
    <dbReference type="NCBI Taxonomy" id="743375"/>
    <lineage>
        <taxon>Eukaryota</taxon>
        <taxon>Metazoa</taxon>
        <taxon>Ecdysozoa</taxon>
        <taxon>Arthropoda</taxon>
        <taxon>Hexapoda</taxon>
        <taxon>Insecta</taxon>
        <taxon>Pterygota</taxon>
        <taxon>Neoptera</taxon>
        <taxon>Endopterygota</taxon>
        <taxon>Hymenoptera</taxon>
        <taxon>Apocrita</taxon>
        <taxon>Aculeata</taxon>
        <taxon>Vespoidea</taxon>
        <taxon>Vespidae</taxon>
        <taxon>Polistinae</taxon>
        <taxon>Polistini</taxon>
        <taxon>Polistes</taxon>
    </lineage>
</organism>
<keyword evidence="1" id="KW-1185">Reference proteome</keyword>
<name>A0ABM1IWP0_POLDO</name>
<dbReference type="RefSeq" id="XP_015184627.1">
    <property type="nucleotide sequence ID" value="XM_015329141.1"/>
</dbReference>